<proteinExistence type="predicted"/>
<dbReference type="Proteomes" id="UP000479190">
    <property type="component" value="Unassembled WGS sequence"/>
</dbReference>
<evidence type="ECO:0000313" key="2">
    <source>
        <dbReference type="EMBL" id="CAB0034033.1"/>
    </source>
</evidence>
<evidence type="ECO:0000313" key="3">
    <source>
        <dbReference type="Proteomes" id="UP000479190"/>
    </source>
</evidence>
<name>A0A6H5I7U6_9HYME</name>
<reference evidence="2 3" key="1">
    <citation type="submission" date="2020-02" db="EMBL/GenBank/DDBJ databases">
        <authorList>
            <person name="Ferguson B K."/>
        </authorList>
    </citation>
    <scope>NUCLEOTIDE SEQUENCE [LARGE SCALE GENOMIC DNA]</scope>
</reference>
<organism evidence="2 3">
    <name type="scientific">Trichogramma brassicae</name>
    <dbReference type="NCBI Taxonomy" id="86971"/>
    <lineage>
        <taxon>Eukaryota</taxon>
        <taxon>Metazoa</taxon>
        <taxon>Ecdysozoa</taxon>
        <taxon>Arthropoda</taxon>
        <taxon>Hexapoda</taxon>
        <taxon>Insecta</taxon>
        <taxon>Pterygota</taxon>
        <taxon>Neoptera</taxon>
        <taxon>Endopterygota</taxon>
        <taxon>Hymenoptera</taxon>
        <taxon>Apocrita</taxon>
        <taxon>Proctotrupomorpha</taxon>
        <taxon>Chalcidoidea</taxon>
        <taxon>Trichogrammatidae</taxon>
        <taxon>Trichogramma</taxon>
    </lineage>
</organism>
<accession>A0A6H5I7U6</accession>
<keyword evidence="3" id="KW-1185">Reference proteome</keyword>
<sequence length="90" mass="10179">MQKINVIPHSQVVLIFSTSGCNQCDEENLGSESRPVSGRGTGERFSVAQRRSHSDFSRERKWLRRNVRGLGEVARRENDAGRELINLVVV</sequence>
<dbReference type="EMBL" id="CADCXV010000731">
    <property type="protein sequence ID" value="CAB0034033.1"/>
    <property type="molecule type" value="Genomic_DNA"/>
</dbReference>
<protein>
    <submittedName>
        <fullName evidence="2">Uncharacterized protein</fullName>
    </submittedName>
</protein>
<feature type="region of interest" description="Disordered" evidence="1">
    <location>
        <begin position="27"/>
        <end position="54"/>
    </location>
</feature>
<dbReference type="AlphaFoldDB" id="A0A6H5I7U6"/>
<dbReference type="PROSITE" id="PS51257">
    <property type="entry name" value="PROKAR_LIPOPROTEIN"/>
    <property type="match status" value="1"/>
</dbReference>
<gene>
    <name evidence="2" type="ORF">TBRA_LOCUS5931</name>
</gene>
<evidence type="ECO:0000256" key="1">
    <source>
        <dbReference type="SAM" id="MobiDB-lite"/>
    </source>
</evidence>